<proteinExistence type="predicted"/>
<dbReference type="Pfam" id="PF00037">
    <property type="entry name" value="Fer4"/>
    <property type="match status" value="2"/>
</dbReference>
<evidence type="ECO:0000256" key="1">
    <source>
        <dbReference type="ARBA" id="ARBA00022485"/>
    </source>
</evidence>
<keyword evidence="4" id="KW-0411">Iron-sulfur</keyword>
<keyword evidence="2" id="KW-0479">Metal-binding</keyword>
<evidence type="ECO:0000313" key="7">
    <source>
        <dbReference type="Proteomes" id="UP000009062"/>
    </source>
</evidence>
<evidence type="ECO:0000313" key="6">
    <source>
        <dbReference type="EMBL" id="AFA39085.1"/>
    </source>
</evidence>
<organism evidence="6 7">
    <name type="scientific">Pyrobaculum oguniense (strain DSM 13380 / JCM 10595 / TE7)</name>
    <dbReference type="NCBI Taxonomy" id="698757"/>
    <lineage>
        <taxon>Archaea</taxon>
        <taxon>Thermoproteota</taxon>
        <taxon>Thermoprotei</taxon>
        <taxon>Thermoproteales</taxon>
        <taxon>Thermoproteaceae</taxon>
        <taxon>Pyrobaculum</taxon>
    </lineage>
</organism>
<feature type="domain" description="4Fe-4S ferredoxin-type" evidence="5">
    <location>
        <begin position="198"/>
        <end position="228"/>
    </location>
</feature>
<keyword evidence="1" id="KW-0004">4Fe-4S</keyword>
<dbReference type="InterPro" id="IPR017896">
    <property type="entry name" value="4Fe4S_Fe-S-bd"/>
</dbReference>
<dbReference type="SUPFAM" id="SSF54862">
    <property type="entry name" value="4Fe-4S ferredoxins"/>
    <property type="match status" value="2"/>
</dbReference>
<dbReference type="HOGENOM" id="CLU_048087_3_1_2"/>
<dbReference type="AlphaFoldDB" id="H6Q8K3"/>
<gene>
    <name evidence="6" type="ordered locus">Pogu_1058</name>
</gene>
<dbReference type="STRING" id="698757.Pogu_1058"/>
<dbReference type="PANTHER" id="PTHR43687:SF4">
    <property type="entry name" value="BLR5484 PROTEIN"/>
    <property type="match status" value="1"/>
</dbReference>
<accession>H6Q8K3</accession>
<name>H6Q8K3_PYROT</name>
<evidence type="ECO:0000256" key="2">
    <source>
        <dbReference type="ARBA" id="ARBA00022723"/>
    </source>
</evidence>
<dbReference type="PROSITE" id="PS51379">
    <property type="entry name" value="4FE4S_FER_2"/>
    <property type="match status" value="2"/>
</dbReference>
<evidence type="ECO:0000256" key="3">
    <source>
        <dbReference type="ARBA" id="ARBA00023004"/>
    </source>
</evidence>
<dbReference type="InterPro" id="IPR017900">
    <property type="entry name" value="4Fe4S_Fe_S_CS"/>
</dbReference>
<dbReference type="PANTHER" id="PTHR43687">
    <property type="entry name" value="ADENYLYLSULFATE REDUCTASE, BETA SUBUNIT"/>
    <property type="match status" value="1"/>
</dbReference>
<feature type="domain" description="4Fe-4S ferredoxin-type" evidence="5">
    <location>
        <begin position="36"/>
        <end position="64"/>
    </location>
</feature>
<evidence type="ECO:0000259" key="5">
    <source>
        <dbReference type="PROSITE" id="PS51379"/>
    </source>
</evidence>
<dbReference type="PROSITE" id="PS00198">
    <property type="entry name" value="4FE4S_FER_1"/>
    <property type="match status" value="1"/>
</dbReference>
<reference evidence="6 7" key="1">
    <citation type="journal article" date="2012" name="Stand. Genomic Sci.">
        <title>Complete genome sequence of Pyrobaculum oguniense.</title>
        <authorList>
            <person name="Bernick D.L."/>
            <person name="Karplus K."/>
            <person name="Lui L.M."/>
            <person name="Coker J.K."/>
            <person name="Murphy J.N."/>
            <person name="Chan P.P."/>
            <person name="Cozen A.E."/>
            <person name="Lowe T.M."/>
        </authorList>
    </citation>
    <scope>NUCLEOTIDE SEQUENCE [LARGE SCALE GENOMIC DNA]</scope>
    <source>
        <strain evidence="6 7">TE7</strain>
    </source>
</reference>
<dbReference type="GO" id="GO:0046872">
    <property type="term" value="F:metal ion binding"/>
    <property type="evidence" value="ECO:0007669"/>
    <property type="project" value="UniProtKB-KW"/>
</dbReference>
<dbReference type="Proteomes" id="UP000009062">
    <property type="component" value="Chromosome"/>
</dbReference>
<protein>
    <recommendedName>
        <fullName evidence="5">4Fe-4S ferredoxin-type domain-containing protein</fullName>
    </recommendedName>
</protein>
<dbReference type="GO" id="GO:0051539">
    <property type="term" value="F:4 iron, 4 sulfur cluster binding"/>
    <property type="evidence" value="ECO:0007669"/>
    <property type="project" value="UniProtKB-KW"/>
</dbReference>
<dbReference type="GO" id="GO:0016491">
    <property type="term" value="F:oxidoreductase activity"/>
    <property type="evidence" value="ECO:0007669"/>
    <property type="project" value="UniProtKB-ARBA"/>
</dbReference>
<sequence length="314" mass="34245">MKALVVPGRCVREWSAVNQCTLCADACPVGAISFNKGPEISEKCTACGVCMRTCPVEAIVVSVPYSEIAKKTPIIDGAAVLQCGWNINCIGHVDDSLLYYLAKGARRVLIRHCPTCPRGVDVGAEVARIQSLGLPVEFEPAEGAPPPPPEAGGEKIIELARRYVRINEIIKKEGVLLVRGIPEKRQLLNEAGPPQNYYVLKAVDPQMCDYLGTCAAVCPTGALQYDGKGRLLYTPALCVKCKNCVLQCRAITNAEPPSDPSRTVVLVSFKLARCRECGQPYPKKDETGLCPACRREREELKQWFGPDAKFDKLI</sequence>
<evidence type="ECO:0000256" key="4">
    <source>
        <dbReference type="ARBA" id="ARBA00023014"/>
    </source>
</evidence>
<dbReference type="KEGG" id="pog:Pogu_1058"/>
<dbReference type="eggNOG" id="arCOG02187">
    <property type="taxonomic scope" value="Archaea"/>
</dbReference>
<dbReference type="Gene3D" id="3.30.70.20">
    <property type="match status" value="2"/>
</dbReference>
<keyword evidence="3" id="KW-0408">Iron</keyword>
<dbReference type="InterPro" id="IPR050572">
    <property type="entry name" value="Fe-S_Ferredoxin"/>
</dbReference>
<keyword evidence="7" id="KW-1185">Reference proteome</keyword>
<dbReference type="EMBL" id="CP003316">
    <property type="protein sequence ID" value="AFA39085.1"/>
    <property type="molecule type" value="Genomic_DNA"/>
</dbReference>